<keyword evidence="4" id="KW-1185">Reference proteome</keyword>
<feature type="transmembrane region" description="Helical" evidence="1">
    <location>
        <begin position="346"/>
        <end position="367"/>
    </location>
</feature>
<dbReference type="Pfam" id="PF01757">
    <property type="entry name" value="Acyl_transf_3"/>
    <property type="match status" value="1"/>
</dbReference>
<evidence type="ECO:0000313" key="3">
    <source>
        <dbReference type="EMBL" id="MDR6841851.1"/>
    </source>
</evidence>
<dbReference type="PANTHER" id="PTHR23028">
    <property type="entry name" value="ACETYLTRANSFERASE"/>
    <property type="match status" value="1"/>
</dbReference>
<dbReference type="InterPro" id="IPR002656">
    <property type="entry name" value="Acyl_transf_3_dom"/>
</dbReference>
<sequence>MNSISTTNDDGGPVPAPSPAHGAHLPGLDLLRALAVVWTMLFHSFLVGGLGEDWAWAQRYGWMGVDLFFVLSGFLIGSQVLKPLAAGGRFSFREFYVRRAFRILPAFWAVLAVYLLWPGFREAPGMEPWWKFAGFFVNLSIDYAENATFSHAWSLCVEEHFYLVFPLLAWLLAKRSSVAGFAALCAAIVLGGIALRSAIWLHFDALQPARAWFVEDIYYPTWNRLDGLLAGVALAVWKTYRPGAWARLAVHANLMSVIGLATMAMAFWLFRDRTGLLGNSIGWPVLSLGLALLVFAGAQAGSWIGRRALPGARWLAMVSFSLYLVHKPIFGLVYAHAGDALEGRGYAAFAVYGIASLLAAAVLHYLVERPGLRLRERILARPRSVSLPSAIESTTS</sequence>
<keyword evidence="1" id="KW-0812">Transmembrane</keyword>
<comment type="caution">
    <text evidence="3">The sequence shown here is derived from an EMBL/GenBank/DDBJ whole genome shotgun (WGS) entry which is preliminary data.</text>
</comment>
<name>A0ABU1RSU3_9GAMM</name>
<evidence type="ECO:0000313" key="4">
    <source>
        <dbReference type="Proteomes" id="UP001254759"/>
    </source>
</evidence>
<feature type="transmembrane region" description="Helical" evidence="1">
    <location>
        <begin position="180"/>
        <end position="201"/>
    </location>
</feature>
<keyword evidence="1" id="KW-0472">Membrane</keyword>
<keyword evidence="1" id="KW-1133">Transmembrane helix</keyword>
<organism evidence="3 4">
    <name type="scientific">Pseudoxanthomonas sacheonensis</name>
    <dbReference type="NCBI Taxonomy" id="443615"/>
    <lineage>
        <taxon>Bacteria</taxon>
        <taxon>Pseudomonadati</taxon>
        <taxon>Pseudomonadota</taxon>
        <taxon>Gammaproteobacteria</taxon>
        <taxon>Lysobacterales</taxon>
        <taxon>Lysobacteraceae</taxon>
        <taxon>Pseudoxanthomonas</taxon>
    </lineage>
</organism>
<protein>
    <submittedName>
        <fullName evidence="3">Peptidoglycan/LPS O-acetylase OafA/YrhL</fullName>
    </submittedName>
</protein>
<dbReference type="PANTHER" id="PTHR23028:SF53">
    <property type="entry name" value="ACYL_TRANSF_3 DOMAIN-CONTAINING PROTEIN"/>
    <property type="match status" value="1"/>
</dbReference>
<dbReference type="EMBL" id="JAVDTT010000002">
    <property type="protein sequence ID" value="MDR6841851.1"/>
    <property type="molecule type" value="Genomic_DNA"/>
</dbReference>
<reference evidence="3 4" key="1">
    <citation type="submission" date="2023-07" db="EMBL/GenBank/DDBJ databases">
        <title>Sorghum-associated microbial communities from plants grown in Nebraska, USA.</title>
        <authorList>
            <person name="Schachtman D."/>
        </authorList>
    </citation>
    <scope>NUCLEOTIDE SEQUENCE [LARGE SCALE GENOMIC DNA]</scope>
    <source>
        <strain evidence="3 4">BE107</strain>
    </source>
</reference>
<dbReference type="Proteomes" id="UP001254759">
    <property type="component" value="Unassembled WGS sequence"/>
</dbReference>
<dbReference type="InterPro" id="IPR050879">
    <property type="entry name" value="Acyltransferase_3"/>
</dbReference>
<accession>A0ABU1RSU3</accession>
<evidence type="ECO:0000256" key="1">
    <source>
        <dbReference type="SAM" id="Phobius"/>
    </source>
</evidence>
<feature type="transmembrane region" description="Helical" evidence="1">
    <location>
        <begin position="252"/>
        <end position="270"/>
    </location>
</feature>
<feature type="transmembrane region" description="Helical" evidence="1">
    <location>
        <begin position="282"/>
        <end position="302"/>
    </location>
</feature>
<gene>
    <name evidence="3" type="ORF">J2W94_002136</name>
</gene>
<feature type="transmembrane region" description="Helical" evidence="1">
    <location>
        <begin position="314"/>
        <end position="334"/>
    </location>
</feature>
<feature type="transmembrane region" description="Helical" evidence="1">
    <location>
        <begin position="30"/>
        <end position="48"/>
    </location>
</feature>
<evidence type="ECO:0000259" key="2">
    <source>
        <dbReference type="Pfam" id="PF01757"/>
    </source>
</evidence>
<feature type="transmembrane region" description="Helical" evidence="1">
    <location>
        <begin position="60"/>
        <end position="81"/>
    </location>
</feature>
<feature type="transmembrane region" description="Helical" evidence="1">
    <location>
        <begin position="101"/>
        <end position="120"/>
    </location>
</feature>
<feature type="domain" description="Acyltransferase 3" evidence="2">
    <location>
        <begin position="26"/>
        <end position="363"/>
    </location>
</feature>
<proteinExistence type="predicted"/>